<evidence type="ECO:0000313" key="3">
    <source>
        <dbReference type="Proteomes" id="UP000250831"/>
    </source>
</evidence>
<comment type="caution">
    <text evidence="2">The sequence shown here is derived from an EMBL/GenBank/DDBJ whole genome shotgun (WGS) entry which is preliminary data.</text>
</comment>
<dbReference type="PROSITE" id="PS51186">
    <property type="entry name" value="GNAT"/>
    <property type="match status" value="1"/>
</dbReference>
<dbReference type="SUPFAM" id="SSF55729">
    <property type="entry name" value="Acyl-CoA N-acyltransferases (Nat)"/>
    <property type="match status" value="1"/>
</dbReference>
<dbReference type="Proteomes" id="UP000250831">
    <property type="component" value="Unassembled WGS sequence"/>
</dbReference>
<gene>
    <name evidence="2" type="ORF">DCO56_12050</name>
</gene>
<organism evidence="2 3">
    <name type="scientific">Sphingobacterium athyrii</name>
    <dbReference type="NCBI Taxonomy" id="2152717"/>
    <lineage>
        <taxon>Bacteria</taxon>
        <taxon>Pseudomonadati</taxon>
        <taxon>Bacteroidota</taxon>
        <taxon>Sphingobacteriia</taxon>
        <taxon>Sphingobacteriales</taxon>
        <taxon>Sphingobacteriaceae</taxon>
        <taxon>Sphingobacterium</taxon>
    </lineage>
</organism>
<dbReference type="InterPro" id="IPR052729">
    <property type="entry name" value="Acyl/Acetyltrans_Enzymes"/>
</dbReference>
<dbReference type="OrthoDB" id="1096234at2"/>
<accession>A0A363NTG3</accession>
<dbReference type="Gene3D" id="3.40.630.90">
    <property type="match status" value="1"/>
</dbReference>
<dbReference type="Pfam" id="PF18014">
    <property type="entry name" value="Acetyltransf_18"/>
    <property type="match status" value="1"/>
</dbReference>
<reference evidence="2 3" key="1">
    <citation type="submission" date="2018-04" db="EMBL/GenBank/DDBJ databases">
        <title>Sphingobacterium sp. M46 Genome.</title>
        <authorList>
            <person name="Cheng J."/>
            <person name="Li Y."/>
        </authorList>
    </citation>
    <scope>NUCLEOTIDE SEQUENCE [LARGE SCALE GENOMIC DNA]</scope>
    <source>
        <strain evidence="2 3">M46</strain>
    </source>
</reference>
<dbReference type="EMBL" id="QCXX01000003">
    <property type="protein sequence ID" value="PUV24096.1"/>
    <property type="molecule type" value="Genomic_DNA"/>
</dbReference>
<dbReference type="InterPro" id="IPR000182">
    <property type="entry name" value="GNAT_dom"/>
</dbReference>
<feature type="domain" description="N-acetyltransferase" evidence="1">
    <location>
        <begin position="1"/>
        <end position="136"/>
    </location>
</feature>
<dbReference type="GO" id="GO:0016747">
    <property type="term" value="F:acyltransferase activity, transferring groups other than amino-acyl groups"/>
    <property type="evidence" value="ECO:0007669"/>
    <property type="project" value="InterPro"/>
</dbReference>
<dbReference type="Gene3D" id="3.40.630.30">
    <property type="match status" value="1"/>
</dbReference>
<dbReference type="InterPro" id="IPR016181">
    <property type="entry name" value="Acyl_CoA_acyltransferase"/>
</dbReference>
<sequence length="267" mass="29855">MNIQPLLLQDIPFTRRIQPQGWGDITVSLMEYCLQSFCEPVKVVEQNKIIGIGALILHKNSAWLAHIIVDESYRGRGIGYQIVKYLVDSATNKGALSINLIATDLGAPVYKKAGFRVVSSYHFLKREQNWLPKTLAGQLKPAKPAFYQQIIKLDQEITGENRQSLIKSHLKQAIVFEQDELVEGYYLPKLGHGPIYAKTEQAGLGLMALKYSTIDSAVLPKDNTIGLQFLSGIGFETQNTTAIRMTLGEDLMWQPKLIFSRIGGNYG</sequence>
<keyword evidence="3" id="KW-1185">Reference proteome</keyword>
<dbReference type="PANTHER" id="PTHR47237:SF2">
    <property type="entry name" value="BLL4206 PROTEIN"/>
    <property type="match status" value="1"/>
</dbReference>
<proteinExistence type="predicted"/>
<dbReference type="AlphaFoldDB" id="A0A363NTG3"/>
<protein>
    <recommendedName>
        <fullName evidence="1">N-acetyltransferase domain-containing protein</fullName>
    </recommendedName>
</protein>
<dbReference type="InterPro" id="IPR041496">
    <property type="entry name" value="YitH/HolE_GNAT"/>
</dbReference>
<evidence type="ECO:0000313" key="2">
    <source>
        <dbReference type="EMBL" id="PUV24096.1"/>
    </source>
</evidence>
<dbReference type="PANTHER" id="PTHR47237">
    <property type="entry name" value="SLL0310 PROTEIN"/>
    <property type="match status" value="1"/>
</dbReference>
<dbReference type="CDD" id="cd04301">
    <property type="entry name" value="NAT_SF"/>
    <property type="match status" value="1"/>
</dbReference>
<name>A0A363NTG3_9SPHI</name>
<evidence type="ECO:0000259" key="1">
    <source>
        <dbReference type="PROSITE" id="PS51186"/>
    </source>
</evidence>
<dbReference type="Pfam" id="PF13508">
    <property type="entry name" value="Acetyltransf_7"/>
    <property type="match status" value="1"/>
</dbReference>